<evidence type="ECO:0000256" key="1">
    <source>
        <dbReference type="SAM" id="MobiDB-lite"/>
    </source>
</evidence>
<name>A0A5A7RDZ9_STRAF</name>
<proteinExistence type="predicted"/>
<organism evidence="2 3">
    <name type="scientific">Striga asiatica</name>
    <name type="common">Asiatic witchweed</name>
    <name type="synonym">Buchnera asiatica</name>
    <dbReference type="NCBI Taxonomy" id="4170"/>
    <lineage>
        <taxon>Eukaryota</taxon>
        <taxon>Viridiplantae</taxon>
        <taxon>Streptophyta</taxon>
        <taxon>Embryophyta</taxon>
        <taxon>Tracheophyta</taxon>
        <taxon>Spermatophyta</taxon>
        <taxon>Magnoliopsida</taxon>
        <taxon>eudicotyledons</taxon>
        <taxon>Gunneridae</taxon>
        <taxon>Pentapetalae</taxon>
        <taxon>asterids</taxon>
        <taxon>lamiids</taxon>
        <taxon>Lamiales</taxon>
        <taxon>Orobanchaceae</taxon>
        <taxon>Buchnereae</taxon>
        <taxon>Striga</taxon>
    </lineage>
</organism>
<comment type="caution">
    <text evidence="2">The sequence shown here is derived from an EMBL/GenBank/DDBJ whole genome shotgun (WGS) entry which is preliminary data.</text>
</comment>
<dbReference type="GO" id="GO:0008168">
    <property type="term" value="F:methyltransferase activity"/>
    <property type="evidence" value="ECO:0007669"/>
    <property type="project" value="UniProtKB-KW"/>
</dbReference>
<evidence type="ECO:0000313" key="3">
    <source>
        <dbReference type="Proteomes" id="UP000325081"/>
    </source>
</evidence>
<evidence type="ECO:0000313" key="2">
    <source>
        <dbReference type="EMBL" id="GER54654.1"/>
    </source>
</evidence>
<reference evidence="3" key="1">
    <citation type="journal article" date="2019" name="Curr. Biol.">
        <title>Genome Sequence of Striga asiatica Provides Insight into the Evolution of Plant Parasitism.</title>
        <authorList>
            <person name="Yoshida S."/>
            <person name="Kim S."/>
            <person name="Wafula E.K."/>
            <person name="Tanskanen J."/>
            <person name="Kim Y.M."/>
            <person name="Honaas L."/>
            <person name="Yang Z."/>
            <person name="Spallek T."/>
            <person name="Conn C.E."/>
            <person name="Ichihashi Y."/>
            <person name="Cheong K."/>
            <person name="Cui S."/>
            <person name="Der J.P."/>
            <person name="Gundlach H."/>
            <person name="Jiao Y."/>
            <person name="Hori C."/>
            <person name="Ishida J.K."/>
            <person name="Kasahara H."/>
            <person name="Kiba T."/>
            <person name="Kim M.S."/>
            <person name="Koo N."/>
            <person name="Laohavisit A."/>
            <person name="Lee Y.H."/>
            <person name="Lumba S."/>
            <person name="McCourt P."/>
            <person name="Mortimer J.C."/>
            <person name="Mutuku J.M."/>
            <person name="Nomura T."/>
            <person name="Sasaki-Sekimoto Y."/>
            <person name="Seto Y."/>
            <person name="Wang Y."/>
            <person name="Wakatake T."/>
            <person name="Sakakibara H."/>
            <person name="Demura T."/>
            <person name="Yamaguchi S."/>
            <person name="Yoneyama K."/>
            <person name="Manabe R.I."/>
            <person name="Nelson D.C."/>
            <person name="Schulman A.H."/>
            <person name="Timko M.P."/>
            <person name="dePamphilis C.W."/>
            <person name="Choi D."/>
            <person name="Shirasu K."/>
        </authorList>
    </citation>
    <scope>NUCLEOTIDE SEQUENCE [LARGE SCALE GENOMIC DNA]</scope>
    <source>
        <strain evidence="3">cv. UVA1</strain>
    </source>
</reference>
<dbReference type="Proteomes" id="UP000325081">
    <property type="component" value="Unassembled WGS sequence"/>
</dbReference>
<gene>
    <name evidence="2" type="ORF">STAS_32266</name>
</gene>
<keyword evidence="3" id="KW-1185">Reference proteome</keyword>
<accession>A0A5A7RDZ9</accession>
<keyword evidence="2" id="KW-0489">Methyltransferase</keyword>
<feature type="region of interest" description="Disordered" evidence="1">
    <location>
        <begin position="113"/>
        <end position="142"/>
    </location>
</feature>
<keyword evidence="2" id="KW-0808">Transferase</keyword>
<protein>
    <submittedName>
        <fullName evidence="2">Methylenetetrahydrofolate--tRNA-(Uracil-5-)-methyltransferase TrmFO</fullName>
    </submittedName>
</protein>
<dbReference type="EMBL" id="BKCP01011403">
    <property type="protein sequence ID" value="GER54654.1"/>
    <property type="molecule type" value="Genomic_DNA"/>
</dbReference>
<dbReference type="AlphaFoldDB" id="A0A5A7RDZ9"/>
<sequence length="142" mass="14993">MPQQNRVYLGQHHKNIQVPDCGFVDRARLRLVADRKARGCGLSGCYSSVLKSSISGHRGLVSAARGSGSGLPLPEIGVLQPPELVGAREGRFSLELRATPTFEARSAALAGISGGSRFDNKRPPLVVPLSGRSSASQEITSS</sequence>
<dbReference type="GO" id="GO:0032259">
    <property type="term" value="P:methylation"/>
    <property type="evidence" value="ECO:0007669"/>
    <property type="project" value="UniProtKB-KW"/>
</dbReference>
<feature type="compositionally biased region" description="Polar residues" evidence="1">
    <location>
        <begin position="131"/>
        <end position="142"/>
    </location>
</feature>